<evidence type="ECO:0000256" key="4">
    <source>
        <dbReference type="ARBA" id="ARBA00022679"/>
    </source>
</evidence>
<dbReference type="InterPro" id="IPR003661">
    <property type="entry name" value="HisK_dim/P_dom"/>
</dbReference>
<comment type="catalytic activity">
    <reaction evidence="1">
        <text>ATP + protein L-histidine = ADP + protein N-phospho-L-histidine.</text>
        <dbReference type="EC" id="2.7.13.3"/>
    </reaction>
</comment>
<feature type="transmembrane region" description="Helical" evidence="8">
    <location>
        <begin position="12"/>
        <end position="35"/>
    </location>
</feature>
<dbReference type="InterPro" id="IPR005467">
    <property type="entry name" value="His_kinase_dom"/>
</dbReference>
<dbReference type="InterPro" id="IPR050428">
    <property type="entry name" value="TCS_sensor_his_kinase"/>
</dbReference>
<dbReference type="InterPro" id="IPR003594">
    <property type="entry name" value="HATPase_dom"/>
</dbReference>
<dbReference type="Proteomes" id="UP000727490">
    <property type="component" value="Unassembled WGS sequence"/>
</dbReference>
<evidence type="ECO:0000256" key="3">
    <source>
        <dbReference type="ARBA" id="ARBA00022553"/>
    </source>
</evidence>
<evidence type="ECO:0000256" key="8">
    <source>
        <dbReference type="SAM" id="Phobius"/>
    </source>
</evidence>
<protein>
    <recommendedName>
        <fullName evidence="2">histidine kinase</fullName>
        <ecNumber evidence="2">2.7.13.3</ecNumber>
    </recommendedName>
</protein>
<organism evidence="10 11">
    <name type="scientific">Arthrospiribacter ruber</name>
    <dbReference type="NCBI Taxonomy" id="2487934"/>
    <lineage>
        <taxon>Bacteria</taxon>
        <taxon>Pseudomonadati</taxon>
        <taxon>Bacteroidota</taxon>
        <taxon>Cytophagia</taxon>
        <taxon>Cytophagales</taxon>
        <taxon>Cyclobacteriaceae</taxon>
        <taxon>Arthrospiribacter</taxon>
    </lineage>
</organism>
<dbReference type="GO" id="GO:0005886">
    <property type="term" value="C:plasma membrane"/>
    <property type="evidence" value="ECO:0007669"/>
    <property type="project" value="TreeGrafter"/>
</dbReference>
<reference evidence="10 11" key="1">
    <citation type="journal article" date="2020" name="Syst. Appl. Microbiol.">
        <title>Arthrospiribacter ruber gen. nov., sp. nov., a novel bacterium isolated from Arthrospira cultures.</title>
        <authorList>
            <person name="Waleron M."/>
            <person name="Misztak A."/>
            <person name="Waleron M.M."/>
            <person name="Furmaniak M."/>
            <person name="Mrozik A."/>
            <person name="Waleron K."/>
        </authorList>
    </citation>
    <scope>NUCLEOTIDE SEQUENCE [LARGE SCALE GENOMIC DNA]</scope>
    <source>
        <strain evidence="10 11">DPMB0001</strain>
    </source>
</reference>
<sequence length="437" mass="49762">MKLSAKFLIYNFLAKGMLLVAFLALGPFLIEYLAVKNTDSLLEEKKLEVLAIIESEGIESFISEENRDIGYGSYNLLKEEYILIEKVDYVFSSDTIFVEERILDDASVPYRVLATTFMSGEDSILMEIGRSLQTIQEFKDIVFRIFVGIIMVFLILSFLLDYKFANTVMAPFHRIVKRKLSSIDQPQQYDYKKIDTNTEEFQILDRSIADMMTRIQKAFNQERTFISHASHELKTPISVLQSKVEAMFAAQELDHVQMEKLLDMQGTIAHMKKTVNALLLISKVNNAQFIKTEEVEIKALLEEVFEDWEPIAADKKINFSLQKTVSHVIPDTNKSLLLMMLRNAISNAIKYTPKGGAILVSSEFGERGFQINIKDTGSGIPDEILNQVKEGLVFLKDAEKDKSGFGMQLMFKIALYLNVDIQVDSAENGTRLVFLFP</sequence>
<keyword evidence="3" id="KW-0597">Phosphoprotein</keyword>
<dbReference type="GO" id="GO:0000155">
    <property type="term" value="F:phosphorelay sensor kinase activity"/>
    <property type="evidence" value="ECO:0007669"/>
    <property type="project" value="InterPro"/>
</dbReference>
<dbReference type="RefSeq" id="WP_219293517.1">
    <property type="nucleotide sequence ID" value="NZ_RPHB01000010.1"/>
</dbReference>
<feature type="transmembrane region" description="Helical" evidence="8">
    <location>
        <begin position="141"/>
        <end position="160"/>
    </location>
</feature>
<dbReference type="EMBL" id="RPHB01000010">
    <property type="protein sequence ID" value="MBW3470012.1"/>
    <property type="molecule type" value="Genomic_DNA"/>
</dbReference>
<dbReference type="Pfam" id="PF02518">
    <property type="entry name" value="HATPase_c"/>
    <property type="match status" value="1"/>
</dbReference>
<evidence type="ECO:0000256" key="2">
    <source>
        <dbReference type="ARBA" id="ARBA00012438"/>
    </source>
</evidence>
<dbReference type="PROSITE" id="PS50109">
    <property type="entry name" value="HIS_KIN"/>
    <property type="match status" value="1"/>
</dbReference>
<evidence type="ECO:0000256" key="1">
    <source>
        <dbReference type="ARBA" id="ARBA00000085"/>
    </source>
</evidence>
<dbReference type="SMART" id="SM00387">
    <property type="entry name" value="HATPase_c"/>
    <property type="match status" value="1"/>
</dbReference>
<evidence type="ECO:0000256" key="7">
    <source>
        <dbReference type="ARBA" id="ARBA00022989"/>
    </source>
</evidence>
<evidence type="ECO:0000313" key="10">
    <source>
        <dbReference type="EMBL" id="MBW3470012.1"/>
    </source>
</evidence>
<dbReference type="PANTHER" id="PTHR45436:SF5">
    <property type="entry name" value="SENSOR HISTIDINE KINASE TRCS"/>
    <property type="match status" value="1"/>
</dbReference>
<dbReference type="AlphaFoldDB" id="A0A951J3M8"/>
<proteinExistence type="predicted"/>
<dbReference type="Pfam" id="PF00512">
    <property type="entry name" value="HisKA"/>
    <property type="match status" value="1"/>
</dbReference>
<dbReference type="EC" id="2.7.13.3" evidence="2"/>
<dbReference type="SMART" id="SM00388">
    <property type="entry name" value="HisKA"/>
    <property type="match status" value="1"/>
</dbReference>
<keyword evidence="8" id="KW-0472">Membrane</keyword>
<accession>A0A951J3M8</accession>
<keyword evidence="5 8" id="KW-0812">Transmembrane</keyword>
<keyword evidence="6 10" id="KW-0418">Kinase</keyword>
<evidence type="ECO:0000259" key="9">
    <source>
        <dbReference type="PROSITE" id="PS50109"/>
    </source>
</evidence>
<gene>
    <name evidence="10" type="ORF">EGN73_19640</name>
</gene>
<dbReference type="PANTHER" id="PTHR45436">
    <property type="entry name" value="SENSOR HISTIDINE KINASE YKOH"/>
    <property type="match status" value="1"/>
</dbReference>
<feature type="domain" description="Histidine kinase" evidence="9">
    <location>
        <begin position="228"/>
        <end position="437"/>
    </location>
</feature>
<dbReference type="CDD" id="cd00075">
    <property type="entry name" value="HATPase"/>
    <property type="match status" value="1"/>
</dbReference>
<evidence type="ECO:0000256" key="5">
    <source>
        <dbReference type="ARBA" id="ARBA00022692"/>
    </source>
</evidence>
<evidence type="ECO:0000256" key="6">
    <source>
        <dbReference type="ARBA" id="ARBA00022777"/>
    </source>
</evidence>
<comment type="caution">
    <text evidence="10">The sequence shown here is derived from an EMBL/GenBank/DDBJ whole genome shotgun (WGS) entry which is preliminary data.</text>
</comment>
<name>A0A951J3M8_9BACT</name>
<dbReference type="CDD" id="cd00082">
    <property type="entry name" value="HisKA"/>
    <property type="match status" value="1"/>
</dbReference>
<keyword evidence="4" id="KW-0808">Transferase</keyword>
<keyword evidence="7 8" id="KW-1133">Transmembrane helix</keyword>
<evidence type="ECO:0000313" key="11">
    <source>
        <dbReference type="Proteomes" id="UP000727490"/>
    </source>
</evidence>
<keyword evidence="11" id="KW-1185">Reference proteome</keyword>